<name>A0A3D9ZSM8_9ACTN</name>
<comment type="caution">
    <text evidence="3">The sequence shown here is derived from an EMBL/GenBank/DDBJ whole genome shotgun (WGS) entry which is preliminary data.</text>
</comment>
<protein>
    <recommendedName>
        <fullName evidence="5">PknH-like protein</fullName>
    </recommendedName>
</protein>
<keyword evidence="4" id="KW-1185">Reference proteome</keyword>
<accession>A0A3D9ZSM8</accession>
<feature type="compositionally biased region" description="Low complexity" evidence="1">
    <location>
        <begin position="71"/>
        <end position="81"/>
    </location>
</feature>
<dbReference type="EMBL" id="QUMQ01000001">
    <property type="protein sequence ID" value="REG00399.1"/>
    <property type="molecule type" value="Genomic_DNA"/>
</dbReference>
<feature type="region of interest" description="Disordered" evidence="1">
    <location>
        <begin position="56"/>
        <end position="119"/>
    </location>
</feature>
<evidence type="ECO:0000256" key="2">
    <source>
        <dbReference type="SAM" id="Phobius"/>
    </source>
</evidence>
<feature type="transmembrane region" description="Helical" evidence="2">
    <location>
        <begin position="38"/>
        <end position="58"/>
    </location>
</feature>
<proteinExistence type="predicted"/>
<dbReference type="OrthoDB" id="3384055at2"/>
<evidence type="ECO:0000256" key="1">
    <source>
        <dbReference type="SAM" id="MobiDB-lite"/>
    </source>
</evidence>
<dbReference type="Proteomes" id="UP000256913">
    <property type="component" value="Unassembled WGS sequence"/>
</dbReference>
<dbReference type="AlphaFoldDB" id="A0A3D9ZSM8"/>
<evidence type="ECO:0000313" key="3">
    <source>
        <dbReference type="EMBL" id="REG00399.1"/>
    </source>
</evidence>
<evidence type="ECO:0000313" key="4">
    <source>
        <dbReference type="Proteomes" id="UP000256913"/>
    </source>
</evidence>
<organism evidence="3 4">
    <name type="scientific">Asanoa ferruginea</name>
    <dbReference type="NCBI Taxonomy" id="53367"/>
    <lineage>
        <taxon>Bacteria</taxon>
        <taxon>Bacillati</taxon>
        <taxon>Actinomycetota</taxon>
        <taxon>Actinomycetes</taxon>
        <taxon>Micromonosporales</taxon>
        <taxon>Micromonosporaceae</taxon>
        <taxon>Asanoa</taxon>
    </lineage>
</organism>
<sequence>MRDFESGWAQLASEVDGTGLAPAADLRRAADKRAHQRIAVVTGAVVVVLAATGVAAFGRPGQTPPGPTTRPSPTVIESPRPTTTPTPPTPPPTGTPVPTTPPAPPPPQSTSSGRPITSIPDRAFVVLPRDMRVPGMGPDLTGASREAPMLCDTPLRDVATQTARRAQITPYRSPGDSANADPHKWVTQMIAAQRPGGAAKVMQQVRADLASCDTRTAGNLRVKVQTVSSPSYGDDAIEVLEQVTDTGKTSGRTTWELRAVIIRVGDIVTSLMIGDDTAERTDRADLKLFGGLAVQAIDDWR</sequence>
<keyword evidence="2" id="KW-0472">Membrane</keyword>
<dbReference type="RefSeq" id="WP_116071897.1">
    <property type="nucleotide sequence ID" value="NZ_BONB01000081.1"/>
</dbReference>
<keyword evidence="2" id="KW-0812">Transmembrane</keyword>
<keyword evidence="2" id="KW-1133">Transmembrane helix</keyword>
<evidence type="ECO:0008006" key="5">
    <source>
        <dbReference type="Google" id="ProtNLM"/>
    </source>
</evidence>
<gene>
    <name evidence="3" type="ORF">DFJ67_6452</name>
</gene>
<feature type="compositionally biased region" description="Pro residues" evidence="1">
    <location>
        <begin position="82"/>
        <end position="108"/>
    </location>
</feature>
<reference evidence="3 4" key="1">
    <citation type="submission" date="2018-08" db="EMBL/GenBank/DDBJ databases">
        <title>Sequencing the genomes of 1000 actinobacteria strains.</title>
        <authorList>
            <person name="Klenk H.-P."/>
        </authorList>
    </citation>
    <scope>NUCLEOTIDE SEQUENCE [LARGE SCALE GENOMIC DNA]</scope>
    <source>
        <strain evidence="3 4">DSM 44099</strain>
    </source>
</reference>